<keyword evidence="1" id="KW-0812">Transmembrane</keyword>
<dbReference type="Proteomes" id="UP001231736">
    <property type="component" value="Unassembled WGS sequence"/>
</dbReference>
<feature type="transmembrane region" description="Helical" evidence="1">
    <location>
        <begin position="7"/>
        <end position="32"/>
    </location>
</feature>
<accession>A0AAJ6NE53</accession>
<sequence>MKDIFYFILAFFYSYVFFLFMKFIAIYVFIYLEKGIFPVSISDFYAPIFPSFLVIVVYILTAILIPKDKNKSGENKK</sequence>
<proteinExistence type="predicted"/>
<keyword evidence="1" id="KW-1133">Transmembrane helix</keyword>
<gene>
    <name evidence="2" type="ORF">QJU97_06655</name>
</gene>
<organism evidence="2 3">
    <name type="scientific">Phocoenobacter skyensis</name>
    <dbReference type="NCBI Taxonomy" id="97481"/>
    <lineage>
        <taxon>Bacteria</taxon>
        <taxon>Pseudomonadati</taxon>
        <taxon>Pseudomonadota</taxon>
        <taxon>Gammaproteobacteria</taxon>
        <taxon>Pasteurellales</taxon>
        <taxon>Pasteurellaceae</taxon>
        <taxon>Phocoenobacter</taxon>
    </lineage>
</organism>
<evidence type="ECO:0000313" key="2">
    <source>
        <dbReference type="EMBL" id="MDP8175130.1"/>
    </source>
</evidence>
<dbReference type="AlphaFoldDB" id="A0AAJ6NE53"/>
<name>A0AAJ6NE53_9PAST</name>
<keyword evidence="1" id="KW-0472">Membrane</keyword>
<evidence type="ECO:0000313" key="3">
    <source>
        <dbReference type="Proteomes" id="UP001231736"/>
    </source>
</evidence>
<comment type="caution">
    <text evidence="2">The sequence shown here is derived from an EMBL/GenBank/DDBJ whole genome shotgun (WGS) entry which is preliminary data.</text>
</comment>
<dbReference type="RefSeq" id="WP_306375350.1">
    <property type="nucleotide sequence ID" value="NZ_JASAYT010000019.1"/>
</dbReference>
<protein>
    <submittedName>
        <fullName evidence="2">Uncharacterized protein</fullName>
    </submittedName>
</protein>
<feature type="transmembrane region" description="Helical" evidence="1">
    <location>
        <begin position="44"/>
        <end position="65"/>
    </location>
</feature>
<dbReference type="EMBL" id="JASAYT010000019">
    <property type="protein sequence ID" value="MDP8175130.1"/>
    <property type="molecule type" value="Genomic_DNA"/>
</dbReference>
<evidence type="ECO:0000256" key="1">
    <source>
        <dbReference type="SAM" id="Phobius"/>
    </source>
</evidence>
<reference evidence="2" key="1">
    <citation type="journal article" date="2023" name="Front. Microbiol.">
        <title>Phylogeography and host specificity of Pasteurellaceae pathogenic to sea-farmed fish in the north-east Atlantic.</title>
        <authorList>
            <person name="Gulla S."/>
            <person name="Colquhoun D.J."/>
            <person name="Olsen A.B."/>
            <person name="Spilsberg B."/>
            <person name="Lagesen K."/>
            <person name="Aakesson C.P."/>
            <person name="Strom S."/>
            <person name="Manji F."/>
            <person name="Birkbeck T.H."/>
            <person name="Nilsen H.K."/>
        </authorList>
    </citation>
    <scope>NUCLEOTIDE SEQUENCE</scope>
    <source>
        <strain evidence="2">98B1</strain>
    </source>
</reference>